<evidence type="ECO:0000313" key="2">
    <source>
        <dbReference type="Proteomes" id="UP000595823"/>
    </source>
</evidence>
<organism evidence="1 2">
    <name type="scientific">Salicibibacter cibarius</name>
    <dbReference type="NCBI Taxonomy" id="2743000"/>
    <lineage>
        <taxon>Bacteria</taxon>
        <taxon>Bacillati</taxon>
        <taxon>Bacillota</taxon>
        <taxon>Bacilli</taxon>
        <taxon>Bacillales</taxon>
        <taxon>Bacillaceae</taxon>
        <taxon>Salicibibacter</taxon>
    </lineage>
</organism>
<dbReference type="EMBL" id="CP054705">
    <property type="protein sequence ID" value="QQK76873.1"/>
    <property type="molecule type" value="Genomic_DNA"/>
</dbReference>
<dbReference type="AlphaFoldDB" id="A0A7T6Z4J9"/>
<accession>A0A7T6Z4J9</accession>
<evidence type="ECO:0000313" key="1">
    <source>
        <dbReference type="EMBL" id="QQK76873.1"/>
    </source>
</evidence>
<protein>
    <submittedName>
        <fullName evidence="1">Uncharacterized protein</fullName>
    </submittedName>
</protein>
<reference evidence="1 2" key="1">
    <citation type="submission" date="2020-06" db="EMBL/GenBank/DDBJ databases">
        <title>Genomic analysis of Salicibibacter sp. NKC5-3.</title>
        <authorList>
            <person name="Oh Y.J."/>
        </authorList>
    </citation>
    <scope>NUCLEOTIDE SEQUENCE [LARGE SCALE GENOMIC DNA]</scope>
    <source>
        <strain evidence="1 2">NKC5-3</strain>
    </source>
</reference>
<dbReference type="Proteomes" id="UP000595823">
    <property type="component" value="Chromosome"/>
</dbReference>
<sequence>MEPGLEITDLVLGMMRTVIKNPMEPTNRENKKIELLMEFLNDDRFLNFIKGVRYFE</sequence>
<proteinExistence type="predicted"/>
<gene>
    <name evidence="1" type="ORF">HUG15_15740</name>
</gene>
<name>A0A7T6Z4J9_9BACI</name>
<keyword evidence="2" id="KW-1185">Reference proteome</keyword>
<dbReference type="KEGG" id="scia:HUG15_15740"/>